<keyword evidence="3" id="KW-1185">Reference proteome</keyword>
<reference evidence="2 3" key="1">
    <citation type="submission" date="2019-12" db="EMBL/GenBank/DDBJ databases">
        <authorList>
            <person name="Xu J."/>
        </authorList>
    </citation>
    <scope>NUCLEOTIDE SEQUENCE [LARGE SCALE GENOMIC DNA]</scope>
    <source>
        <strain evidence="2 3">HX-5-24</strain>
    </source>
</reference>
<dbReference type="AlphaFoldDB" id="A0A7C9LJ99"/>
<name>A0A7C9LJ99_9GAMM</name>
<organism evidence="2 3">
    <name type="scientific">Noviluteimonas gilva</name>
    <dbReference type="NCBI Taxonomy" id="2682097"/>
    <lineage>
        <taxon>Bacteria</taxon>
        <taxon>Pseudomonadati</taxon>
        <taxon>Pseudomonadota</taxon>
        <taxon>Gammaproteobacteria</taxon>
        <taxon>Lysobacterales</taxon>
        <taxon>Lysobacteraceae</taxon>
        <taxon>Noviluteimonas</taxon>
    </lineage>
</organism>
<evidence type="ECO:0008006" key="4">
    <source>
        <dbReference type="Google" id="ProtNLM"/>
    </source>
</evidence>
<dbReference type="EMBL" id="WOXT01000005">
    <property type="protein sequence ID" value="MUV15500.1"/>
    <property type="molecule type" value="Genomic_DNA"/>
</dbReference>
<gene>
    <name evidence="2" type="ORF">GN331_14935</name>
</gene>
<keyword evidence="1" id="KW-0732">Signal</keyword>
<feature type="chain" id="PRO_5028878883" description="Secreted protein" evidence="1">
    <location>
        <begin position="22"/>
        <end position="123"/>
    </location>
</feature>
<accession>A0A7C9LJ99</accession>
<comment type="caution">
    <text evidence="2">The sequence shown here is derived from an EMBL/GenBank/DDBJ whole genome shotgun (WGS) entry which is preliminary data.</text>
</comment>
<sequence>MRILILAASTAALLAATPALANNPSLPPLEGADAGLATLSTSEHLAGLVKRIYPVADGTVYFRLVGACKTVTYFHFSTTSQAGRNWYAMLLSASATARPVRISLAQPCNDAEHQAVQYVFQDP</sequence>
<evidence type="ECO:0000313" key="2">
    <source>
        <dbReference type="EMBL" id="MUV15500.1"/>
    </source>
</evidence>
<evidence type="ECO:0000313" key="3">
    <source>
        <dbReference type="Proteomes" id="UP000479692"/>
    </source>
</evidence>
<protein>
    <recommendedName>
        <fullName evidence="4">Secreted protein</fullName>
    </recommendedName>
</protein>
<dbReference type="RefSeq" id="WP_156643090.1">
    <property type="nucleotide sequence ID" value="NZ_WOXT01000005.1"/>
</dbReference>
<feature type="signal peptide" evidence="1">
    <location>
        <begin position="1"/>
        <end position="21"/>
    </location>
</feature>
<proteinExistence type="predicted"/>
<dbReference type="Proteomes" id="UP000479692">
    <property type="component" value="Unassembled WGS sequence"/>
</dbReference>
<evidence type="ECO:0000256" key="1">
    <source>
        <dbReference type="SAM" id="SignalP"/>
    </source>
</evidence>